<dbReference type="EMBL" id="CP090164">
    <property type="protein sequence ID" value="UJO13566.1"/>
    <property type="molecule type" value="Genomic_DNA"/>
</dbReference>
<dbReference type="InterPro" id="IPR002472">
    <property type="entry name" value="Palm_thioest"/>
</dbReference>
<dbReference type="EC" id="3.1.2.22" evidence="3"/>
<dbReference type="SUPFAM" id="SSF52799">
    <property type="entry name" value="(Phosphotyrosine protein) phosphatases II"/>
    <property type="match status" value="1"/>
</dbReference>
<feature type="domain" description="Tyrosine specific protein phosphatases" evidence="8">
    <location>
        <begin position="472"/>
        <end position="529"/>
    </location>
</feature>
<dbReference type="PANTHER" id="PTHR46588:SF1">
    <property type="entry name" value="SERINE_THREONINE_TYROSINE-INTERACTING PROTEIN"/>
    <property type="match status" value="1"/>
</dbReference>
<dbReference type="InterPro" id="IPR000340">
    <property type="entry name" value="Dual-sp_phosphatase_cat-dom"/>
</dbReference>
<feature type="signal peptide" evidence="7">
    <location>
        <begin position="1"/>
        <end position="18"/>
    </location>
</feature>
<reference evidence="9" key="2">
    <citation type="journal article" date="2022" name="Microb. Genom.">
        <title>A chromosome-scale genome assembly of the tomato pathogen Cladosporium fulvum reveals a compartmentalized genome architecture and the presence of a dispensable chromosome.</title>
        <authorList>
            <person name="Zaccaron A.Z."/>
            <person name="Chen L.H."/>
            <person name="Samaras A."/>
            <person name="Stergiopoulos I."/>
        </authorList>
    </citation>
    <scope>NUCLEOTIDE SEQUENCE</scope>
    <source>
        <strain evidence="9">Race5_Kim</strain>
    </source>
</reference>
<evidence type="ECO:0000256" key="2">
    <source>
        <dbReference type="ARBA" id="ARBA00010758"/>
    </source>
</evidence>
<dbReference type="InterPro" id="IPR020422">
    <property type="entry name" value="TYR_PHOSPHATASE_DUAL_dom"/>
</dbReference>
<dbReference type="GO" id="GO:0008474">
    <property type="term" value="F:palmitoyl-(protein) hydrolase activity"/>
    <property type="evidence" value="ECO:0007669"/>
    <property type="project" value="UniProtKB-EC"/>
</dbReference>
<keyword evidence="4 7" id="KW-0732">Signal</keyword>
<dbReference type="AlphaFoldDB" id="A0A9Q8L9T8"/>
<dbReference type="GO" id="GO:0005737">
    <property type="term" value="C:cytoplasm"/>
    <property type="evidence" value="ECO:0007669"/>
    <property type="project" value="TreeGrafter"/>
</dbReference>
<keyword evidence="5" id="KW-0378">Hydrolase</keyword>
<dbReference type="KEGG" id="ffu:CLAFUR5_02623"/>
<evidence type="ECO:0000313" key="9">
    <source>
        <dbReference type="EMBL" id="UJO13566.1"/>
    </source>
</evidence>
<evidence type="ECO:0000256" key="6">
    <source>
        <dbReference type="ARBA" id="ARBA00023180"/>
    </source>
</evidence>
<gene>
    <name evidence="9" type="ORF">CLAFUR5_02623</name>
</gene>
<evidence type="ECO:0000256" key="4">
    <source>
        <dbReference type="ARBA" id="ARBA00022729"/>
    </source>
</evidence>
<dbReference type="InterPro" id="IPR052449">
    <property type="entry name" value="STYX-Interacting_Phosphatase"/>
</dbReference>
<organism evidence="9 10">
    <name type="scientific">Passalora fulva</name>
    <name type="common">Tomato leaf mold</name>
    <name type="synonym">Cladosporium fulvum</name>
    <dbReference type="NCBI Taxonomy" id="5499"/>
    <lineage>
        <taxon>Eukaryota</taxon>
        <taxon>Fungi</taxon>
        <taxon>Dikarya</taxon>
        <taxon>Ascomycota</taxon>
        <taxon>Pezizomycotina</taxon>
        <taxon>Dothideomycetes</taxon>
        <taxon>Dothideomycetidae</taxon>
        <taxon>Mycosphaerellales</taxon>
        <taxon>Mycosphaerellaceae</taxon>
        <taxon>Fulvia</taxon>
    </lineage>
</organism>
<dbReference type="InterPro" id="IPR029021">
    <property type="entry name" value="Prot-tyrosine_phosphatase-like"/>
</dbReference>
<keyword evidence="6" id="KW-0325">Glycoprotein</keyword>
<accession>A0A9Q8L9T8</accession>
<proteinExistence type="inferred from homology"/>
<dbReference type="RefSeq" id="XP_047757932.1">
    <property type="nucleotide sequence ID" value="XM_047901771.1"/>
</dbReference>
<evidence type="ECO:0000256" key="5">
    <source>
        <dbReference type="ARBA" id="ARBA00022801"/>
    </source>
</evidence>
<evidence type="ECO:0000259" key="8">
    <source>
        <dbReference type="PROSITE" id="PS50056"/>
    </source>
</evidence>
<dbReference type="GO" id="GO:0062026">
    <property type="term" value="P:negative regulation of SCF-dependent proteasomal ubiquitin-dependent catabolic process"/>
    <property type="evidence" value="ECO:0007669"/>
    <property type="project" value="TreeGrafter"/>
</dbReference>
<dbReference type="Gene3D" id="3.40.50.1820">
    <property type="entry name" value="alpha/beta hydrolase"/>
    <property type="match status" value="1"/>
</dbReference>
<dbReference type="PANTHER" id="PTHR46588">
    <property type="entry name" value="SERINE/THREONINE/TYROSINE-INTERACTING PROTEIN"/>
    <property type="match status" value="1"/>
</dbReference>
<feature type="chain" id="PRO_5040293500" description="palmitoyl-protein hydrolase" evidence="7">
    <location>
        <begin position="19"/>
        <end position="576"/>
    </location>
</feature>
<dbReference type="Gene3D" id="3.90.190.10">
    <property type="entry name" value="Protein tyrosine phosphatase superfamily"/>
    <property type="match status" value="1"/>
</dbReference>
<evidence type="ECO:0000313" key="10">
    <source>
        <dbReference type="Proteomes" id="UP000756132"/>
    </source>
</evidence>
<protein>
    <recommendedName>
        <fullName evidence="3">palmitoyl-protein hydrolase</fullName>
        <ecNumber evidence="3">3.1.2.22</ecNumber>
    </recommendedName>
</protein>
<dbReference type="PRINTS" id="PR00414">
    <property type="entry name" value="PPTHIESTRASE"/>
</dbReference>
<dbReference type="SMART" id="SM00195">
    <property type="entry name" value="DSPc"/>
    <property type="match status" value="1"/>
</dbReference>
<dbReference type="GO" id="GO:0070372">
    <property type="term" value="P:regulation of ERK1 and ERK2 cascade"/>
    <property type="evidence" value="ECO:0007669"/>
    <property type="project" value="TreeGrafter"/>
</dbReference>
<dbReference type="Pfam" id="PF00782">
    <property type="entry name" value="DSPc"/>
    <property type="match status" value="1"/>
</dbReference>
<dbReference type="GeneID" id="71982501"/>
<comment type="similarity">
    <text evidence="1">Belongs to the protein-tyrosine phosphatase family. Non-receptor class subfamily.</text>
</comment>
<dbReference type="FunFam" id="3.40.50.1820:FF:000107">
    <property type="entry name" value="Palmitoyl-protein thioesterase 1"/>
    <property type="match status" value="1"/>
</dbReference>
<evidence type="ECO:0000256" key="3">
    <source>
        <dbReference type="ARBA" id="ARBA00012423"/>
    </source>
</evidence>
<dbReference type="Pfam" id="PF02089">
    <property type="entry name" value="Palm_thioest"/>
    <property type="match status" value="1"/>
</dbReference>
<dbReference type="PROSITE" id="PS50056">
    <property type="entry name" value="TYR_PHOSPHATASE_2"/>
    <property type="match status" value="1"/>
</dbReference>
<sequence>MRILSLPAALSIIALTTALPTITSNDKPLPLLIWHGLGDRYDADGLHSVGDLAKEIYPGTHVHYISLDDDGNNDSRATFFGNVTEQVAQVCEDLKNNTKLHDKHGIVRADALGFSQGGQFLRGLQQRCDGVSIRSLVTFGSQHNGIAQFKACGTWDFVCKGALALAKGNAWTEYVQSRVVPAQYYRTLNETTGLASDDYLEHSNFLADINNEREVKNETYKQRIASLENFVMFMFEDDTTVIPRESGWFAEVNTTSEKVQPLKERAMYKDDWLGLKKLDKKGGLIFQTTPGDHMQLEEDVLKGTFEEYFGPEKGLFGNMNMHACGAYNYTFRVPTPPRIVVPPPALNADAVPEIAIHALRNASYNFLSQVNYNNLVQSNAPLEWTYERRREAQTILPFLCLGPMTAAKDETWLRKEGVTMLLGVRQKHSFESKLMNGALRKAREMNIEHYTVDLASNQELASNFDKTTAMINDHLRRVHEKTAGQQMGKVLVFCESGNERSAGVVAAFVMETHEDVDYIKAVQLCQAQRFCVNFDDNMKRLLQGYWDILMQYQLQWFCFPQRGIGVRDEAAGWLAS</sequence>
<comment type="similarity">
    <text evidence="2">Belongs to the palmitoyl-protein thioesterase family.</text>
</comment>
<reference evidence="9" key="1">
    <citation type="submission" date="2021-12" db="EMBL/GenBank/DDBJ databases">
        <authorList>
            <person name="Zaccaron A."/>
            <person name="Stergiopoulos I."/>
        </authorList>
    </citation>
    <scope>NUCLEOTIDE SEQUENCE</scope>
    <source>
        <strain evidence="9">Race5_Kim</strain>
    </source>
</reference>
<dbReference type="InterPro" id="IPR000387">
    <property type="entry name" value="Tyr_Pase_dom"/>
</dbReference>
<evidence type="ECO:0000256" key="1">
    <source>
        <dbReference type="ARBA" id="ARBA00009649"/>
    </source>
</evidence>
<name>A0A9Q8L9T8_PASFU</name>
<dbReference type="Proteomes" id="UP000756132">
    <property type="component" value="Chromosome 2"/>
</dbReference>
<dbReference type="GO" id="GO:1990444">
    <property type="term" value="F:F-box domain binding"/>
    <property type="evidence" value="ECO:0007669"/>
    <property type="project" value="TreeGrafter"/>
</dbReference>
<dbReference type="SUPFAM" id="SSF53474">
    <property type="entry name" value="alpha/beta-Hydrolases"/>
    <property type="match status" value="1"/>
</dbReference>
<dbReference type="GO" id="GO:0005654">
    <property type="term" value="C:nucleoplasm"/>
    <property type="evidence" value="ECO:0007669"/>
    <property type="project" value="TreeGrafter"/>
</dbReference>
<dbReference type="OrthoDB" id="10263094at2759"/>
<evidence type="ECO:0000256" key="7">
    <source>
        <dbReference type="SAM" id="SignalP"/>
    </source>
</evidence>
<dbReference type="CDD" id="cd14498">
    <property type="entry name" value="DSP"/>
    <property type="match status" value="1"/>
</dbReference>
<keyword evidence="10" id="KW-1185">Reference proteome</keyword>
<dbReference type="InterPro" id="IPR029058">
    <property type="entry name" value="AB_hydrolase_fold"/>
</dbReference>